<dbReference type="EMBL" id="HBIZ01067800">
    <property type="protein sequence ID" value="CAE0788750.1"/>
    <property type="molecule type" value="Transcribed_RNA"/>
</dbReference>
<name>A0A7S4C7K1_CHRCT</name>
<accession>A0A7S4C7K1</accession>
<gene>
    <name evidence="1" type="ORF">PCAR00345_LOCUS41459</name>
</gene>
<reference evidence="1" key="1">
    <citation type="submission" date="2021-01" db="EMBL/GenBank/DDBJ databases">
        <authorList>
            <person name="Corre E."/>
            <person name="Pelletier E."/>
            <person name="Niang G."/>
            <person name="Scheremetjew M."/>
            <person name="Finn R."/>
            <person name="Kale V."/>
            <person name="Holt S."/>
            <person name="Cochrane G."/>
            <person name="Meng A."/>
            <person name="Brown T."/>
            <person name="Cohen L."/>
        </authorList>
    </citation>
    <scope>NUCLEOTIDE SEQUENCE</scope>
    <source>
        <strain evidence="1">CCMP645</strain>
    </source>
</reference>
<dbReference type="AlphaFoldDB" id="A0A7S4C7K1"/>
<protein>
    <submittedName>
        <fullName evidence="1">Uncharacterized protein</fullName>
    </submittedName>
</protein>
<organism evidence="1">
    <name type="scientific">Chrysotila carterae</name>
    <name type="common">Marine alga</name>
    <name type="synonym">Syracosphaera carterae</name>
    <dbReference type="NCBI Taxonomy" id="13221"/>
    <lineage>
        <taxon>Eukaryota</taxon>
        <taxon>Haptista</taxon>
        <taxon>Haptophyta</taxon>
        <taxon>Prymnesiophyceae</taxon>
        <taxon>Isochrysidales</taxon>
        <taxon>Isochrysidaceae</taxon>
        <taxon>Chrysotila</taxon>
    </lineage>
</organism>
<sequence length="179" mass="19570">MCYHLCLLFGLSRAQRQPLVVKQPGIHKKVSIVDRAPHKGPIAFLWPSDHALSRAVLACSLCLSHPPLHGRVRVAVWMVGQPVPRRREGEAARAVRVARAVCDNGRQVLGRRVAAVHVPVVHRPSPVQALHGRVSAHSRKDGRSSNAQLTPVALRDSLADYADRDSVAINKAVRAGTRK</sequence>
<evidence type="ECO:0000313" key="1">
    <source>
        <dbReference type="EMBL" id="CAE0788750.1"/>
    </source>
</evidence>
<proteinExistence type="predicted"/>